<dbReference type="RefSeq" id="WP_135253417.1">
    <property type="nucleotide sequence ID" value="NZ_CP038865.1"/>
</dbReference>
<dbReference type="SUPFAM" id="SSF75005">
    <property type="entry name" value="Arabinanase/levansucrase/invertase"/>
    <property type="match status" value="1"/>
</dbReference>
<keyword evidence="4" id="KW-1185">Reference proteome</keyword>
<organism evidence="3 5">
    <name type="scientific">Vagococcus xieshaowenii</name>
    <dbReference type="NCBI Taxonomy" id="2562451"/>
    <lineage>
        <taxon>Bacteria</taxon>
        <taxon>Bacillati</taxon>
        <taxon>Bacillota</taxon>
        <taxon>Bacilli</taxon>
        <taxon>Lactobacillales</taxon>
        <taxon>Enterococcaceae</taxon>
        <taxon>Vagococcus</taxon>
    </lineage>
</organism>
<dbReference type="Proteomes" id="UP000297725">
    <property type="component" value="Unassembled WGS sequence"/>
</dbReference>
<gene>
    <name evidence="3" type="ORF">E4031_00750</name>
    <name evidence="2" type="ORF">E4Z98_07975</name>
</gene>
<evidence type="ECO:0000313" key="2">
    <source>
        <dbReference type="EMBL" id="QCA29258.1"/>
    </source>
</evidence>
<evidence type="ECO:0000256" key="1">
    <source>
        <dbReference type="SAM" id="Phobius"/>
    </source>
</evidence>
<dbReference type="AlphaFoldDB" id="A0AAJ5EGN9"/>
<feature type="transmembrane region" description="Helical" evidence="1">
    <location>
        <begin position="37"/>
        <end position="55"/>
    </location>
</feature>
<dbReference type="EMBL" id="CP038865">
    <property type="protein sequence ID" value="QCA29258.1"/>
    <property type="molecule type" value="Genomic_DNA"/>
</dbReference>
<sequence>MLRLRFMMLLVLGVFLITASAIYLLNGRKLKDNKKYVLFWSFIGIIGLLSVYFPAKEYIGFKYLAKSLDEAGTTVIIDGEKVETIANAQQPLILPTAYQTIEVTHPSVVNFPKDWSGYKYWMAVTPYPEGDAGKENPHIFASHDMIAWDVPFGDEGMNPLDDIKNSPLNESNSPLKYNSDTHLLFNKEKNRLEMFWRYVDDVEKMVYIYQMNSEDGREWSDKELVYTCNRGKGEDWLSPAFTKDENGYQVWYVGYDYLIHHRTSKDGKNWSKADTVDVPYEKENMHSWHLDVQEIDGHQEMLVVGFEKEPGEKVSWSDRHQMNLYYASNQEGKWSQLKPIIYPSQVHAKWDGKGLYRSCMIKEDGNYYVFYSGIGDTDTRAIGLSYGSDIFNLKGISYYDYADFASKKQ</sequence>
<dbReference type="EMBL" id="SRHU01000004">
    <property type="protein sequence ID" value="TFZ43188.1"/>
    <property type="molecule type" value="Genomic_DNA"/>
</dbReference>
<keyword evidence="1" id="KW-0472">Membrane</keyword>
<keyword evidence="1" id="KW-0812">Transmembrane</keyword>
<evidence type="ECO:0000313" key="5">
    <source>
        <dbReference type="Proteomes" id="UP000297725"/>
    </source>
</evidence>
<evidence type="ECO:0000313" key="3">
    <source>
        <dbReference type="EMBL" id="TFZ43188.1"/>
    </source>
</evidence>
<accession>A0AAJ5EGN9</accession>
<evidence type="ECO:0000313" key="4">
    <source>
        <dbReference type="Proteomes" id="UP000296883"/>
    </source>
</evidence>
<proteinExistence type="predicted"/>
<protein>
    <recommendedName>
        <fullName evidence="6">Glycosyl hydrolase family 32 N-terminal domain-containing protein</fullName>
    </recommendedName>
</protein>
<dbReference type="Gene3D" id="2.115.10.20">
    <property type="entry name" value="Glycosyl hydrolase domain, family 43"/>
    <property type="match status" value="1"/>
</dbReference>
<reference evidence="2 4" key="2">
    <citation type="journal article" date="2020" name="Int. J. Syst. Evol. Microbiol.">
        <title>Vagococcus xieshaowenii sp. nov., isolated from snow finch (Montifringilla taczanowskii) cloacal content.</title>
        <authorList>
            <person name="Ge Y."/>
            <person name="Yang J."/>
            <person name="Lai X.H."/>
            <person name="Zhang G."/>
            <person name="Jin D."/>
            <person name="Lu S."/>
            <person name="Wang B."/>
            <person name="Huang Y."/>
            <person name="Huang Y."/>
            <person name="Ren Z."/>
            <person name="Zhang X."/>
            <person name="Xu J."/>
        </authorList>
    </citation>
    <scope>NUCLEOTIDE SEQUENCE [LARGE SCALE GENOMIC DNA]</scope>
    <source>
        <strain evidence="2">Personal::cf-49</strain>
        <strain evidence="4">personal::cf-49</strain>
    </source>
</reference>
<reference evidence="3 5" key="1">
    <citation type="submission" date="2019-03" db="EMBL/GenBank/DDBJ databases">
        <title>Vagococcus sp. was isolated fron gut of Carduelis flavirostris.</title>
        <authorList>
            <person name="Ge Y."/>
        </authorList>
    </citation>
    <scope>NUCLEOTIDE SEQUENCE [LARGE SCALE GENOMIC DNA]</scope>
    <source>
        <strain evidence="3 5">CF-210</strain>
    </source>
</reference>
<keyword evidence="1" id="KW-1133">Transmembrane helix</keyword>
<evidence type="ECO:0008006" key="6">
    <source>
        <dbReference type="Google" id="ProtNLM"/>
    </source>
</evidence>
<dbReference type="Proteomes" id="UP000296883">
    <property type="component" value="Chromosome"/>
</dbReference>
<feature type="transmembrane region" description="Helical" evidence="1">
    <location>
        <begin position="6"/>
        <end position="25"/>
    </location>
</feature>
<dbReference type="InterPro" id="IPR023296">
    <property type="entry name" value="Glyco_hydro_beta-prop_sf"/>
</dbReference>
<name>A0AAJ5EGN9_9ENTE</name>